<dbReference type="InterPro" id="IPR010095">
    <property type="entry name" value="Cas12f1-like_TNB"/>
</dbReference>
<evidence type="ECO:0000313" key="5">
    <source>
        <dbReference type="Proteomes" id="UP000198282"/>
    </source>
</evidence>
<organism evidence="4 5">
    <name type="scientific">Streptosporangium subroseum</name>
    <dbReference type="NCBI Taxonomy" id="106412"/>
    <lineage>
        <taxon>Bacteria</taxon>
        <taxon>Bacillati</taxon>
        <taxon>Actinomycetota</taxon>
        <taxon>Actinomycetes</taxon>
        <taxon>Streptosporangiales</taxon>
        <taxon>Streptosporangiaceae</taxon>
        <taxon>Streptosporangium</taxon>
    </lineage>
</organism>
<dbReference type="EMBL" id="FZOD01000008">
    <property type="protein sequence ID" value="SNS39668.1"/>
    <property type="molecule type" value="Genomic_DNA"/>
</dbReference>
<feature type="compositionally biased region" description="Basic and acidic residues" evidence="2">
    <location>
        <begin position="615"/>
        <end position="625"/>
    </location>
</feature>
<sequence>MRRVGLSGLVVTGIGGKRSMAVLMATASCTAYRAALESSGEVVGERTLVRRVGWLAALAQTMTTQILTERWTGAALSDLASGTSSDGRALPAKGWMAVRRLSWGCAAPAGVYVPERVRRIAEEEAARALRLALHRRTVLAAVCATWPADPARHSEAEWRALRAALPAGVSTAQIRNRTRQVRAHLTAHGSLPIDVTGLEEVPVVAAQVLLAAADKQLVTLTRATAVPADAGASGGPGTDKGGGPAAGDGHDGPQTAVLRVKLPLVAAPVSRADWAWHVIVFTVPPHVPTHAAWCAPTLRVAAHRLRVDLPFTVPLPVVSAVGHRVGLGLDWGVNTLLTGTVARLTHPTDDGLTGKPGSGRTTGPAGGRVVSDGRMLRYDATAISAKLHRLRAHRERLAAKRDHYAALLPGMCAPHFQWADLQHHHARAAAEHERVCARIRRLNHALAWSAARWAVDQAIATGAGVIYLEDLATLQARGRRRGNARLSGQVRGLVVAAIRHLAAKASIAVVTVPARGTSKYCPRCGTGTSVLQHVAAPDRPKRAGWKWARCSCGLSADRDWAAAERIVARGLLGQSHTRTDRATGHRTITVVVEGNVARARRPRAEARRVRRANRTGRDSFVRPDRPGPTLGKGRSTPKRPGRPPRVAQGARVVRGEAGLAQASRRVPEWRTVPAPTTVGQRPAGHEPQSGHPLGSRSGRARDFQHRTGFHRARATPVIRLSAEYGPRAGTATPTQAV</sequence>
<accession>A0A239E5U4</accession>
<keyword evidence="1 4" id="KW-0238">DNA-binding</keyword>
<name>A0A239E5U4_9ACTN</name>
<feature type="region of interest" description="Disordered" evidence="2">
    <location>
        <begin position="599"/>
        <end position="700"/>
    </location>
</feature>
<gene>
    <name evidence="4" type="ORF">SAMN05216276_1008227</name>
</gene>
<dbReference type="AlphaFoldDB" id="A0A239E5U4"/>
<evidence type="ECO:0000259" key="3">
    <source>
        <dbReference type="Pfam" id="PF07282"/>
    </source>
</evidence>
<dbReference type="Pfam" id="PF07282">
    <property type="entry name" value="Cas12f1-like_TNB"/>
    <property type="match status" value="1"/>
</dbReference>
<dbReference type="PROSITE" id="PS51257">
    <property type="entry name" value="PROKAR_LIPOPROTEIN"/>
    <property type="match status" value="1"/>
</dbReference>
<dbReference type="GO" id="GO:0003677">
    <property type="term" value="F:DNA binding"/>
    <property type="evidence" value="ECO:0007669"/>
    <property type="project" value="UniProtKB-KW"/>
</dbReference>
<keyword evidence="5" id="KW-1185">Reference proteome</keyword>
<feature type="region of interest" description="Disordered" evidence="2">
    <location>
        <begin position="227"/>
        <end position="252"/>
    </location>
</feature>
<dbReference type="Proteomes" id="UP000198282">
    <property type="component" value="Unassembled WGS sequence"/>
</dbReference>
<feature type="domain" description="Cas12f1-like TNB" evidence="3">
    <location>
        <begin position="497"/>
        <end position="565"/>
    </location>
</feature>
<feature type="region of interest" description="Disordered" evidence="2">
    <location>
        <begin position="346"/>
        <end position="366"/>
    </location>
</feature>
<proteinExistence type="predicted"/>
<evidence type="ECO:0000313" key="4">
    <source>
        <dbReference type="EMBL" id="SNS39668.1"/>
    </source>
</evidence>
<evidence type="ECO:0000256" key="2">
    <source>
        <dbReference type="SAM" id="MobiDB-lite"/>
    </source>
</evidence>
<protein>
    <submittedName>
        <fullName evidence="4">Putative transposase DNA-binding domain-containing protein</fullName>
    </submittedName>
</protein>
<evidence type="ECO:0000256" key="1">
    <source>
        <dbReference type="ARBA" id="ARBA00023125"/>
    </source>
</evidence>
<reference evidence="4 5" key="1">
    <citation type="submission" date="2017-06" db="EMBL/GenBank/DDBJ databases">
        <authorList>
            <person name="Kim H.J."/>
            <person name="Triplett B.A."/>
        </authorList>
    </citation>
    <scope>NUCLEOTIDE SEQUENCE [LARGE SCALE GENOMIC DNA]</scope>
    <source>
        <strain evidence="4 5">CGMCC 4.2132</strain>
    </source>
</reference>
<feature type="compositionally biased region" description="Gly residues" evidence="2">
    <location>
        <begin position="232"/>
        <end position="246"/>
    </location>
</feature>